<dbReference type="RefSeq" id="WP_386733808.1">
    <property type="nucleotide sequence ID" value="NZ_JBHRXI010000001.1"/>
</dbReference>
<proteinExistence type="predicted"/>
<dbReference type="CDD" id="cd00586">
    <property type="entry name" value="4HBT"/>
    <property type="match status" value="1"/>
</dbReference>
<dbReference type="EMBL" id="JBHRXI010000001">
    <property type="protein sequence ID" value="MFC3612634.1"/>
    <property type="molecule type" value="Genomic_DNA"/>
</dbReference>
<keyword evidence="1" id="KW-0378">Hydrolase</keyword>
<dbReference type="Proteomes" id="UP001595629">
    <property type="component" value="Unassembled WGS sequence"/>
</dbReference>
<comment type="caution">
    <text evidence="1">The sequence shown here is derived from an EMBL/GenBank/DDBJ whole genome shotgun (WGS) entry which is preliminary data.</text>
</comment>
<name>A0ABV7TCA0_9RHOB</name>
<reference evidence="2" key="1">
    <citation type="journal article" date="2019" name="Int. J. Syst. Evol. Microbiol.">
        <title>The Global Catalogue of Microorganisms (GCM) 10K type strain sequencing project: providing services to taxonomists for standard genome sequencing and annotation.</title>
        <authorList>
            <consortium name="The Broad Institute Genomics Platform"/>
            <consortium name="The Broad Institute Genome Sequencing Center for Infectious Disease"/>
            <person name="Wu L."/>
            <person name="Ma J."/>
        </authorList>
    </citation>
    <scope>NUCLEOTIDE SEQUENCE [LARGE SCALE GENOMIC DNA]</scope>
    <source>
        <strain evidence="2">KCTC 42911</strain>
    </source>
</reference>
<dbReference type="Gene3D" id="3.10.129.10">
    <property type="entry name" value="Hotdog Thioesterase"/>
    <property type="match status" value="1"/>
</dbReference>
<evidence type="ECO:0000313" key="2">
    <source>
        <dbReference type="Proteomes" id="UP001595629"/>
    </source>
</evidence>
<evidence type="ECO:0000313" key="1">
    <source>
        <dbReference type="EMBL" id="MFC3612634.1"/>
    </source>
</evidence>
<dbReference type="Pfam" id="PF13279">
    <property type="entry name" value="4HBT_2"/>
    <property type="match status" value="1"/>
</dbReference>
<dbReference type="EC" id="3.1.2.-" evidence="1"/>
<dbReference type="SUPFAM" id="SSF54637">
    <property type="entry name" value="Thioesterase/thiol ester dehydrase-isomerase"/>
    <property type="match status" value="1"/>
</dbReference>
<accession>A0ABV7TCA0</accession>
<keyword evidence="2" id="KW-1185">Reference proteome</keyword>
<protein>
    <submittedName>
        <fullName evidence="1">Acyl-CoA thioesterase</fullName>
        <ecNumber evidence="1">3.1.2.-</ecNumber>
    </submittedName>
</protein>
<sequence length="147" mass="16454">MNQMFTLRRQVEFNHCDPAGIVFYPRYFEMISATVERFLADEIDLAWADMDFRSGAGTPLGEIEARFHAPSRLGDKLELSLQVERIGRSSFTARITCACVGEARFTCRATMIHTNIDAGGSQPWPAEARARMTRFLIDGSDATLKSA</sequence>
<dbReference type="InterPro" id="IPR029069">
    <property type="entry name" value="HotDog_dom_sf"/>
</dbReference>
<dbReference type="GO" id="GO:0016787">
    <property type="term" value="F:hydrolase activity"/>
    <property type="evidence" value="ECO:0007669"/>
    <property type="project" value="UniProtKB-KW"/>
</dbReference>
<organism evidence="1 2">
    <name type="scientific">Lutimaribacter marinistellae</name>
    <dbReference type="NCBI Taxonomy" id="1820329"/>
    <lineage>
        <taxon>Bacteria</taxon>
        <taxon>Pseudomonadati</taxon>
        <taxon>Pseudomonadota</taxon>
        <taxon>Alphaproteobacteria</taxon>
        <taxon>Rhodobacterales</taxon>
        <taxon>Roseobacteraceae</taxon>
        <taxon>Lutimaribacter</taxon>
    </lineage>
</organism>
<gene>
    <name evidence="1" type="ORF">ACFORG_02585</name>
</gene>